<evidence type="ECO:0000256" key="1">
    <source>
        <dbReference type="ARBA" id="ARBA00022737"/>
    </source>
</evidence>
<dbReference type="Pfam" id="PF25023">
    <property type="entry name" value="TEN_YD-shell"/>
    <property type="match status" value="4"/>
</dbReference>
<feature type="domain" description="Teneurin-like YD-shell" evidence="4">
    <location>
        <begin position="1302"/>
        <end position="1416"/>
    </location>
</feature>
<feature type="region of interest" description="Disordered" evidence="2">
    <location>
        <begin position="120"/>
        <end position="141"/>
    </location>
</feature>
<dbReference type="InterPro" id="IPR045351">
    <property type="entry name" value="DUF6531"/>
</dbReference>
<dbReference type="EMBL" id="LXWF01000041">
    <property type="protein sequence ID" value="ORC15956.1"/>
    <property type="molecule type" value="Genomic_DNA"/>
</dbReference>
<gene>
    <name evidence="5" type="ORF">A7979_04890</name>
</gene>
<evidence type="ECO:0000313" key="6">
    <source>
        <dbReference type="Proteomes" id="UP000192359"/>
    </source>
</evidence>
<dbReference type="PANTHER" id="PTHR32305:SF15">
    <property type="entry name" value="PROTEIN RHSA-RELATED"/>
    <property type="match status" value="1"/>
</dbReference>
<comment type="caution">
    <text evidence="5">The sequence shown here is derived from an EMBL/GenBank/DDBJ whole genome shotgun (WGS) entry which is preliminary data.</text>
</comment>
<evidence type="ECO:0008006" key="7">
    <source>
        <dbReference type="Google" id="ProtNLM"/>
    </source>
</evidence>
<feature type="domain" description="Teneurin-like YD-shell" evidence="4">
    <location>
        <begin position="670"/>
        <end position="836"/>
    </location>
</feature>
<reference evidence="5 6" key="1">
    <citation type="submission" date="2016-05" db="EMBL/GenBank/DDBJ databases">
        <title>Draft genome sequence of a porcine commensal Rothia nasimurium.</title>
        <authorList>
            <person name="Gaiser R.A."/>
            <person name="Van Baarlen P."/>
            <person name="Wells J.M."/>
        </authorList>
    </citation>
    <scope>NUCLEOTIDE SEQUENCE [LARGE SCALE GENOMIC DNA]</scope>
    <source>
        <strain evidence="5 6">PT-32</strain>
    </source>
</reference>
<protein>
    <recommendedName>
        <fullName evidence="7">Type IV secretion protein Rhs</fullName>
    </recommendedName>
</protein>
<dbReference type="PANTHER" id="PTHR32305">
    <property type="match status" value="1"/>
</dbReference>
<dbReference type="InterPro" id="IPR006530">
    <property type="entry name" value="YD"/>
</dbReference>
<evidence type="ECO:0000256" key="2">
    <source>
        <dbReference type="SAM" id="MobiDB-lite"/>
    </source>
</evidence>
<feature type="domain" description="Teneurin-like YD-shell" evidence="4">
    <location>
        <begin position="960"/>
        <end position="1092"/>
    </location>
</feature>
<feature type="domain" description="DUF6531" evidence="3">
    <location>
        <begin position="272"/>
        <end position="345"/>
    </location>
</feature>
<keyword evidence="6" id="KW-1185">Reference proteome</keyword>
<dbReference type="SUPFAM" id="SSF69322">
    <property type="entry name" value="Tricorn protease domain 2"/>
    <property type="match status" value="1"/>
</dbReference>
<dbReference type="InterPro" id="IPR031325">
    <property type="entry name" value="RHS_repeat"/>
</dbReference>
<dbReference type="InterPro" id="IPR056823">
    <property type="entry name" value="TEN-like_YD-shell"/>
</dbReference>
<accession>A0A1Y1RP28</accession>
<feature type="compositionally biased region" description="Polar residues" evidence="2">
    <location>
        <begin position="126"/>
        <end position="140"/>
    </location>
</feature>
<feature type="domain" description="Teneurin-like YD-shell" evidence="4">
    <location>
        <begin position="455"/>
        <end position="660"/>
    </location>
</feature>
<dbReference type="Proteomes" id="UP000192359">
    <property type="component" value="Unassembled WGS sequence"/>
</dbReference>
<proteinExistence type="predicted"/>
<dbReference type="Pfam" id="PF05593">
    <property type="entry name" value="RHS_repeat"/>
    <property type="match status" value="1"/>
</dbReference>
<organism evidence="5 6">
    <name type="scientific">Rothia nasimurium</name>
    <dbReference type="NCBI Taxonomy" id="85336"/>
    <lineage>
        <taxon>Bacteria</taxon>
        <taxon>Bacillati</taxon>
        <taxon>Actinomycetota</taxon>
        <taxon>Actinomycetes</taxon>
        <taxon>Micrococcales</taxon>
        <taxon>Micrococcaceae</taxon>
        <taxon>Rothia</taxon>
    </lineage>
</organism>
<dbReference type="RefSeq" id="WP_083092374.1">
    <property type="nucleotide sequence ID" value="NZ_LXWF01000041.1"/>
</dbReference>
<evidence type="ECO:0000259" key="4">
    <source>
        <dbReference type="Pfam" id="PF25023"/>
    </source>
</evidence>
<name>A0A1Y1RP28_9MICC</name>
<dbReference type="Pfam" id="PF20148">
    <property type="entry name" value="DUF6531"/>
    <property type="match status" value="1"/>
</dbReference>
<evidence type="ECO:0000259" key="3">
    <source>
        <dbReference type="Pfam" id="PF20148"/>
    </source>
</evidence>
<sequence>MSDINIQFNRDTAEEVRQLFTHASDTASEQVPQRRTTSEAMLQDFKGPYARTYEANVEVIRQDLSNFSAAFEQIASMLGMAIDAYDQQMRDIANKGFWEMSAEEKWEFVKDLFGDTGAPPAPAILSSAQPPSTSPKNTEPTAAHVTDVVSAIPQAIKDGVSQHERYDETLSELVTSLRGGLERFSRECAWVSISDSGVIDALVRWLEDNTNEYAWLRRIAEKLEAISGDPNQVSALPYAALEAAIGPAATRTPLAIDSPTIQGTEASAGYIGDPVNAATGNFIEPETDLTYTESASTLTFTRMYNALNPTPGVFGVGWSSPLDSRLILTDENATWVKDDGQHLVFPRAGAGWDRAHLHPLWLTTENPSNLPIALPQEHSHHTQLLVIRDNTGALWVFSPTGAYLAHAATTGDAVTMHYSPQGLISRIAHTRGRYLDIEYAGGHVAYIQGHEGSRVEYSYDDSGKLTGARTAAGTRHYTYNPQGLISAVTAADGTVEVENLYDNQNRVRSQHYPHGLTRNYSYLSSGVTLVTNQDGSHANTWISDHHGRLVGMIDAHQNRQTMAYDTFNNRVSITERDGATTTRLFNQRGLLTREVTPEGADITCEYDQHDRLTTLITANGSVISYQYADTTGAERNPSVLVDALGGHTQLTWDEGLLMSMTGPTGVSVSCAYNAFGELISITNAAGDTTQCERDASGRIIALITPLGLTTRFTYDAAGNLLSRTEPDGSTWNFTYLTGGRLHTVTDPTGASTTYEYNTAGDIAQIVDPLGRVTAHGFDTMGNLTSLTDPAGATWSLVYDQLMQNTALIDPLGNTWRREFTVNGDLAAVIDPTGQRTTARTKRHSGIQEITDAFGTHTTTFDAYGRPVKQTSADGSEEMYTYDAAGHVVEILDGEGHLTALTRDARGEITSITSPEGRATTFTYDECGRPSTMTDPTGVVTALEYDADSRVIARTSSAGAREEIIYDRASRVVAQRTNTGLARYGYDACGRLIFAFDQQFGTRRFAYDAAGQLVCATNGLGGKTRYTYTLTGQVARMTAPNGAVTSYEYDAAGQLLATVDALGRRSTASYDAAGRVLARTSPDGDQLTYTYDRGLLATLRFNQQLLARIERDAPSRRTQIFDYTCTGTSLVDEHTGTPVVHTLINDRLGRLVEHSTAGGHAGEGHRVRISYTADGNRSAVDVDGAVTEYSYDQGTGLLTSLMRGVATPGGEGEQGSLADEALTYHYDQKACLRQITDSTGALVRSFDTVPTVARVEEGTGQAAVGVTTVAGSASGAETAADQASYRADGGWAAIEHRVGGSGEKMTTTTYYNAEGLVVGVDDAADGLRLFTYDGAHQLVAVTTDEGVHTFTYDEAGFLVGECTAAGVEREYSYDAAGQLVRLVDSEAGVSEFVYDGLGRRVQHTSGDGVTRNYAYSPVGLLAEVTTTTGEGAAGASAGGVSSTVRLWNDALGLVAAVASAEGVSADGLDSSTACPLVWDPVALLPTLMQMGGTALSLKTVASLDLVGSRGVDPFGLSPVVQAPVASSDTLNLPSSATGLTAAGSLQVAGLEVLGVRAYDPATRGFLTPDPLTSPTGAGWATNVYAFMGNAPAGLVDPWGLSPMTAAEFRQYHQEQTRNRSWTRLYNEAEQFLNDHAWLVTAVTVVAAIGLLASGPLGWVGMATVAGLLSFGTSVAGQKIFSGHVSLKTSLIDGAVGFAAGGVGRLASMGFSAFGSSKVGTAMINSGTATKVGAAFSSARSGLSGTWGSVRSAIAPVASRATSTLAPLTSRVSSLTAPVAARFQPALGTMGQWGQNIAGQYTGRGVLDQAVEGSVAGAVNNAGGYWLNAENGYRPTLEGGVHAAGVGFGLGALAPGVSGSITSNPGLSPVWRSVNQRGVDFVAGGTNYLLSPSNDNEAKDPQKFVEEGFKNSLAGAASSSGKWAADTSDAAINQAIPHHMQGVEVSRREFINGQWVSGQPNSDHE</sequence>
<evidence type="ECO:0000313" key="5">
    <source>
        <dbReference type="EMBL" id="ORC15956.1"/>
    </source>
</evidence>
<dbReference type="OrthoDB" id="5150353at2"/>
<dbReference type="InterPro" id="IPR050708">
    <property type="entry name" value="T6SS_VgrG/RHS"/>
</dbReference>
<dbReference type="Gene3D" id="2.180.10.10">
    <property type="entry name" value="RHS repeat-associated core"/>
    <property type="match status" value="6"/>
</dbReference>
<keyword evidence="1" id="KW-0677">Repeat</keyword>
<dbReference type="NCBIfam" id="TIGR01643">
    <property type="entry name" value="YD_repeat_2x"/>
    <property type="match status" value="14"/>
</dbReference>